<dbReference type="RefSeq" id="WP_376801606.1">
    <property type="nucleotide sequence ID" value="NZ_DBNB01000022.1"/>
</dbReference>
<organism evidence="7 8">
    <name type="scientific">Candidatus Raskinella chloraquaticus</name>
    <dbReference type="NCBI Taxonomy" id="1951219"/>
    <lineage>
        <taxon>Bacteria</taxon>
        <taxon>Pseudomonadati</taxon>
        <taxon>Pseudomonadota</taxon>
        <taxon>Alphaproteobacteria</taxon>
        <taxon>Hyphomicrobiales</taxon>
        <taxon>Phreatobacteraceae</taxon>
        <taxon>Candidatus Raskinella</taxon>
    </lineage>
</organism>
<protein>
    <submittedName>
        <fullName evidence="7">FAD-dependent oxidoreductase</fullName>
    </submittedName>
</protein>
<evidence type="ECO:0000259" key="6">
    <source>
        <dbReference type="Pfam" id="PF01266"/>
    </source>
</evidence>
<dbReference type="Gene3D" id="3.50.50.60">
    <property type="entry name" value="FAD/NAD(P)-binding domain"/>
    <property type="match status" value="1"/>
</dbReference>
<evidence type="ECO:0000256" key="4">
    <source>
        <dbReference type="ARBA" id="ARBA00023002"/>
    </source>
</evidence>
<feature type="domain" description="FAD dependent oxidoreductase" evidence="6">
    <location>
        <begin position="8"/>
        <end position="365"/>
    </location>
</feature>
<gene>
    <name evidence="7" type="ORF">A4S15_12060</name>
</gene>
<evidence type="ECO:0000256" key="3">
    <source>
        <dbReference type="ARBA" id="ARBA00022827"/>
    </source>
</evidence>
<keyword evidence="4" id="KW-0560">Oxidoreductase</keyword>
<dbReference type="AlphaFoldDB" id="A0A1W9HUR2"/>
<evidence type="ECO:0000256" key="5">
    <source>
        <dbReference type="ARBA" id="ARBA00037941"/>
    </source>
</evidence>
<dbReference type="Proteomes" id="UP000192872">
    <property type="component" value="Unassembled WGS sequence"/>
</dbReference>
<dbReference type="InterPro" id="IPR036188">
    <property type="entry name" value="FAD/NAD-bd_sf"/>
</dbReference>
<proteinExistence type="inferred from homology"/>
<evidence type="ECO:0000313" key="8">
    <source>
        <dbReference type="Proteomes" id="UP000192872"/>
    </source>
</evidence>
<evidence type="ECO:0000256" key="2">
    <source>
        <dbReference type="ARBA" id="ARBA00022630"/>
    </source>
</evidence>
<accession>A0A1W9HUR2</accession>
<dbReference type="STRING" id="1827387.A4S15_12060"/>
<sequence length="371" mass="39306">MLAGTDTDVVIIGAGVVGLAVARELALAGRDVIVLEAEDHIGEHQSSRNSEVIHAGLYYAPGSLKAHACVEGKERLYAYCAQHGIAHRRIGKFIVAANAEQVARLEAICANARACGVDDLVMIDGPEARRCEPALTAHAALISPSTGIIDSHAYMLVLQGEAEAHGASVVFKASFERAVAGSGRVRLWTGGVEPFEMTCRLLINCAGLAAPALARRIDGYPSARIPQESLAKGNYFTLAGRSPFSRLIYPIPEPGGLGVHLTLDLGGQARFGPDVEWIEAMDYAVDARRGERFYAAIRRYWPGLKDGALAPAYAGIRAKIGPRDQTQDFIIDGPDDHGCPGILSLFGIESPGLTSSLALAAMVADKAVRSA</sequence>
<dbReference type="GO" id="GO:0047545">
    <property type="term" value="F:(S)-2-hydroxyglutarate dehydrogenase activity"/>
    <property type="evidence" value="ECO:0007669"/>
    <property type="project" value="TreeGrafter"/>
</dbReference>
<dbReference type="Gene3D" id="3.30.9.10">
    <property type="entry name" value="D-Amino Acid Oxidase, subunit A, domain 2"/>
    <property type="match status" value="1"/>
</dbReference>
<dbReference type="Pfam" id="PF01266">
    <property type="entry name" value="DAO"/>
    <property type="match status" value="1"/>
</dbReference>
<keyword evidence="2" id="KW-0285">Flavoprotein</keyword>
<reference evidence="7 8" key="1">
    <citation type="journal article" date="2017" name="Water Res.">
        <title>Comammox in drinking water systems.</title>
        <authorList>
            <person name="Wang Y."/>
            <person name="Ma L."/>
            <person name="Mao Y."/>
            <person name="Jiang X."/>
            <person name="Xia Y."/>
            <person name="Yu K."/>
            <person name="Li B."/>
            <person name="Zhang T."/>
        </authorList>
    </citation>
    <scope>NUCLEOTIDE SEQUENCE [LARGE SCALE GENOMIC DNA]</scope>
    <source>
        <strain evidence="7">SG_bin8</strain>
    </source>
</reference>
<evidence type="ECO:0000313" key="7">
    <source>
        <dbReference type="EMBL" id="OQW51165.1"/>
    </source>
</evidence>
<dbReference type="PANTHER" id="PTHR43104">
    <property type="entry name" value="L-2-HYDROXYGLUTARATE DEHYDROGENASE, MITOCHONDRIAL"/>
    <property type="match status" value="1"/>
</dbReference>
<dbReference type="EMBL" id="LWDL01000021">
    <property type="protein sequence ID" value="OQW51165.1"/>
    <property type="molecule type" value="Genomic_DNA"/>
</dbReference>
<dbReference type="SUPFAM" id="SSF51905">
    <property type="entry name" value="FAD/NAD(P)-binding domain"/>
    <property type="match status" value="1"/>
</dbReference>
<comment type="similarity">
    <text evidence="5">Belongs to the L2HGDH family.</text>
</comment>
<comment type="caution">
    <text evidence="7">The sequence shown here is derived from an EMBL/GenBank/DDBJ whole genome shotgun (WGS) entry which is preliminary data.</text>
</comment>
<comment type="cofactor">
    <cofactor evidence="1">
        <name>FAD</name>
        <dbReference type="ChEBI" id="CHEBI:57692"/>
    </cofactor>
</comment>
<dbReference type="InterPro" id="IPR006076">
    <property type="entry name" value="FAD-dep_OxRdtase"/>
</dbReference>
<name>A0A1W9HUR2_9HYPH</name>
<dbReference type="PANTHER" id="PTHR43104:SF4">
    <property type="entry name" value="L-2-HYDROXYGLUTARATE DEHYDROGENASE, MITOCHONDRIAL"/>
    <property type="match status" value="1"/>
</dbReference>
<keyword evidence="3" id="KW-0274">FAD</keyword>
<evidence type="ECO:0000256" key="1">
    <source>
        <dbReference type="ARBA" id="ARBA00001974"/>
    </source>
</evidence>